<dbReference type="Gene3D" id="3.40.50.2300">
    <property type="match status" value="2"/>
</dbReference>
<dbReference type="InterPro" id="IPR006311">
    <property type="entry name" value="TAT_signal"/>
</dbReference>
<dbReference type="CDD" id="cd06339">
    <property type="entry name" value="PBP1_YraM_LppC_lipoprotein-like"/>
    <property type="match status" value="1"/>
</dbReference>
<sequence>MMQRRDWMKGTLLTAGATMGAVAGWPGLARAASVERIGLLLPKSGQIYGRAAAALKAGIETAFRRLPKGFAIDIYETDESAKQLTAAYQGMLRRGTSLVIGPLTRNGTAALASFGEVPITTLALNQFEGDGSVPWNVLVFSIGVEQEAVQVADMAFQAMRRKASNPKAPRAIIITAANQVGRRAASVFHGQWQALGGEADLPIELEESALYKFREVAKKEQGDLYFLSMASHLARPVRMITGRNQPAFGTSQISIGGPDAKTPIGELDGIRLVEMPAIIQPQSYGAQGFEAPPEDFSLEMQRLYALGIDALRIGREMFSGATTLDLNGLTGKLRYDGSYPVIERTLLPAEYRNGVPVAV</sequence>
<dbReference type="HOGENOM" id="CLU_026091_0_0_4"/>
<dbReference type="Pfam" id="PF04348">
    <property type="entry name" value="LppC"/>
    <property type="match status" value="2"/>
</dbReference>
<dbReference type="Proteomes" id="UP000011021">
    <property type="component" value="Unassembled WGS sequence"/>
</dbReference>
<keyword evidence="3" id="KW-1185">Reference proteome</keyword>
<proteinExistence type="predicted"/>
<dbReference type="eggNOG" id="COG3107">
    <property type="taxonomic scope" value="Bacteria"/>
</dbReference>
<dbReference type="InterPro" id="IPR007443">
    <property type="entry name" value="LpoA"/>
</dbReference>
<dbReference type="AlphaFoldDB" id="E7RZA8"/>
<dbReference type="PANTHER" id="PTHR38038:SF1">
    <property type="entry name" value="PENICILLIN-BINDING PROTEIN ACTIVATOR LPOA"/>
    <property type="match status" value="1"/>
</dbReference>
<evidence type="ECO:0000256" key="1">
    <source>
        <dbReference type="ARBA" id="ARBA00023136"/>
    </source>
</evidence>
<keyword evidence="1" id="KW-0472">Membrane</keyword>
<dbReference type="SUPFAM" id="SSF53822">
    <property type="entry name" value="Periplasmic binding protein-like I"/>
    <property type="match status" value="1"/>
</dbReference>
<dbReference type="PANTHER" id="PTHR38038">
    <property type="entry name" value="PENICILLIN-BINDING PROTEIN ACTIVATOR LPOA"/>
    <property type="match status" value="1"/>
</dbReference>
<evidence type="ECO:0000313" key="2">
    <source>
        <dbReference type="EMBL" id="EFV93907.1"/>
    </source>
</evidence>
<evidence type="ECO:0000313" key="3">
    <source>
        <dbReference type="Proteomes" id="UP000011021"/>
    </source>
</evidence>
<gene>
    <name evidence="2" type="ORF">HMPREF0551_2022</name>
</gene>
<dbReference type="STRING" id="887898.HMPREF0551_2022"/>
<protein>
    <submittedName>
        <fullName evidence="2">Tat pathway signal sequence domain protein</fullName>
    </submittedName>
</protein>
<comment type="caution">
    <text evidence="2">The sequence shown here is derived from an EMBL/GenBank/DDBJ whole genome shotgun (WGS) entry which is preliminary data.</text>
</comment>
<dbReference type="PROSITE" id="PS51318">
    <property type="entry name" value="TAT"/>
    <property type="match status" value="1"/>
</dbReference>
<dbReference type="GO" id="GO:0031241">
    <property type="term" value="C:periplasmic side of cell outer membrane"/>
    <property type="evidence" value="ECO:0007669"/>
    <property type="project" value="TreeGrafter"/>
</dbReference>
<reference evidence="2 3" key="1">
    <citation type="submission" date="2010-12" db="EMBL/GenBank/DDBJ databases">
        <authorList>
            <person name="Muzny D."/>
            <person name="Qin X."/>
            <person name="Deng J."/>
            <person name="Jiang H."/>
            <person name="Liu Y."/>
            <person name="Qu J."/>
            <person name="Song X.-Z."/>
            <person name="Zhang L."/>
            <person name="Thornton R."/>
            <person name="Coyle M."/>
            <person name="Francisco L."/>
            <person name="Jackson L."/>
            <person name="Javaid M."/>
            <person name="Korchina V."/>
            <person name="Kovar C."/>
            <person name="Mata R."/>
            <person name="Mathew T."/>
            <person name="Ngo R."/>
            <person name="Nguyen L."/>
            <person name="Nguyen N."/>
            <person name="Okwuonu G."/>
            <person name="Ongeri F."/>
            <person name="Pham C."/>
            <person name="Simmons D."/>
            <person name="Wilczek-Boney K."/>
            <person name="Hale W."/>
            <person name="Jakkamsetti A."/>
            <person name="Pham P."/>
            <person name="Ruth R."/>
            <person name="San Lucas F."/>
            <person name="Warren J."/>
            <person name="Zhang J."/>
            <person name="Zhao Z."/>
            <person name="Zhou C."/>
            <person name="Zhu D."/>
            <person name="Lee S."/>
            <person name="Bess C."/>
            <person name="Blankenburg K."/>
            <person name="Forbes L."/>
            <person name="Fu Q."/>
            <person name="Gubbala S."/>
            <person name="Hirani K."/>
            <person name="Jayaseelan J.C."/>
            <person name="Lara F."/>
            <person name="Munidasa M."/>
            <person name="Palculict T."/>
            <person name="Patil S."/>
            <person name="Pu L.-L."/>
            <person name="Saada N."/>
            <person name="Tang L."/>
            <person name="Weissenberger G."/>
            <person name="Zhu Y."/>
            <person name="Hemphill L."/>
            <person name="Shang Y."/>
            <person name="Youmans B."/>
            <person name="Ayvaz T."/>
            <person name="Ross M."/>
            <person name="Santibanez J."/>
            <person name="Aqrawi P."/>
            <person name="Gross S."/>
            <person name="Joshi V."/>
            <person name="Fowler G."/>
            <person name="Nazareth L."/>
            <person name="Reid J."/>
            <person name="Worley K."/>
            <person name="Petrosino J."/>
            <person name="Highlander S."/>
            <person name="Gibbs R."/>
        </authorList>
    </citation>
    <scope>NUCLEOTIDE SEQUENCE [LARGE SCALE GENOMIC DNA]</scope>
    <source>
        <strain evidence="2 3">ATCC 51599</strain>
    </source>
</reference>
<dbReference type="EMBL" id="AEQP01000022">
    <property type="protein sequence ID" value="EFV93907.1"/>
    <property type="molecule type" value="Genomic_DNA"/>
</dbReference>
<dbReference type="GO" id="GO:0030234">
    <property type="term" value="F:enzyme regulator activity"/>
    <property type="evidence" value="ECO:0007669"/>
    <property type="project" value="TreeGrafter"/>
</dbReference>
<organism evidence="2 3">
    <name type="scientific">Lautropia mirabilis ATCC 51599</name>
    <dbReference type="NCBI Taxonomy" id="887898"/>
    <lineage>
        <taxon>Bacteria</taxon>
        <taxon>Pseudomonadati</taxon>
        <taxon>Pseudomonadota</taxon>
        <taxon>Betaproteobacteria</taxon>
        <taxon>Burkholderiales</taxon>
        <taxon>Burkholderiaceae</taxon>
        <taxon>Lautropia</taxon>
    </lineage>
</organism>
<accession>E7RZA8</accession>
<name>E7RZA8_9BURK</name>
<dbReference type="InterPro" id="IPR028082">
    <property type="entry name" value="Peripla_BP_I"/>
</dbReference>
<dbReference type="GO" id="GO:0009252">
    <property type="term" value="P:peptidoglycan biosynthetic process"/>
    <property type="evidence" value="ECO:0007669"/>
    <property type="project" value="TreeGrafter"/>
</dbReference>